<protein>
    <submittedName>
        <fullName evidence="1">Uncharacterized protein</fullName>
    </submittedName>
</protein>
<dbReference type="AlphaFoldDB" id="K2P8C3"/>
<dbReference type="EMBL" id="AMSI01000003">
    <property type="protein sequence ID" value="EKF43481.1"/>
    <property type="molecule type" value="Genomic_DNA"/>
</dbReference>
<comment type="caution">
    <text evidence="1">The sequence shown here is derived from an EMBL/GenBank/DDBJ whole genome shotgun (WGS) entry which is preliminary data.</text>
</comment>
<dbReference type="PATRIC" id="fig|1231190.3.peg.1175"/>
<sequence>MNVPTATPKRADTKKARLLSLDDLDKRTAAARYAFDLRDSVIADLGGEGSLSAIKLEMASSLAVMSAMISDASARFLRGEQIDPGSVATLVNSRNRTAQLLGMDRVMKDANDLDAYIAGRA</sequence>
<gene>
    <name evidence="1" type="ORF">NA8A_05598</name>
</gene>
<dbReference type="Proteomes" id="UP000007374">
    <property type="component" value="Unassembled WGS sequence"/>
</dbReference>
<keyword evidence="2" id="KW-1185">Reference proteome</keyword>
<organism evidence="1 2">
    <name type="scientific">Nitratireductor indicus C115</name>
    <dbReference type="NCBI Taxonomy" id="1231190"/>
    <lineage>
        <taxon>Bacteria</taxon>
        <taxon>Pseudomonadati</taxon>
        <taxon>Pseudomonadota</taxon>
        <taxon>Alphaproteobacteria</taxon>
        <taxon>Hyphomicrobiales</taxon>
        <taxon>Phyllobacteriaceae</taxon>
        <taxon>Nitratireductor</taxon>
    </lineage>
</organism>
<evidence type="ECO:0000313" key="2">
    <source>
        <dbReference type="Proteomes" id="UP000007374"/>
    </source>
</evidence>
<evidence type="ECO:0000313" key="1">
    <source>
        <dbReference type="EMBL" id="EKF43481.1"/>
    </source>
</evidence>
<reference evidence="1 2" key="1">
    <citation type="journal article" date="2012" name="J. Bacteriol.">
        <title>Genome Sequence of Nitratireductor indicus Type Strain C115.</title>
        <authorList>
            <person name="Lai Q."/>
            <person name="Li G."/>
            <person name="Yu Z."/>
            <person name="Shao Z."/>
        </authorList>
    </citation>
    <scope>NUCLEOTIDE SEQUENCE [LARGE SCALE GENOMIC DNA]</scope>
    <source>
        <strain evidence="1 2">C115</strain>
    </source>
</reference>
<accession>K2P8C3</accession>
<proteinExistence type="predicted"/>
<dbReference type="STRING" id="721133.SAMN05216176_101186"/>
<name>K2P8C3_9HYPH</name>